<evidence type="ECO:0000259" key="2">
    <source>
        <dbReference type="Pfam" id="PF13383"/>
    </source>
</evidence>
<feature type="transmembrane region" description="Helical" evidence="1">
    <location>
        <begin position="12"/>
        <end position="31"/>
    </location>
</feature>
<dbReference type="RefSeq" id="XP_018006744.1">
    <property type="nucleotide sequence ID" value="XM_018151255.2"/>
</dbReference>
<dbReference type="GeneID" id="108664631"/>
<feature type="domain" description="Methyltransferase" evidence="2">
    <location>
        <begin position="53"/>
        <end position="234"/>
    </location>
</feature>
<dbReference type="PANTHER" id="PTHR32026:SF10">
    <property type="entry name" value="METHYLTRANSFERASE-LIKE PROTEIN 24-RELATED"/>
    <property type="match status" value="1"/>
</dbReference>
<reference evidence="4" key="1">
    <citation type="submission" date="2025-08" db="UniProtKB">
        <authorList>
            <consortium name="RefSeq"/>
        </authorList>
    </citation>
    <scope>IDENTIFICATION</scope>
    <source>
        <tissue evidence="4">Whole organism</tissue>
    </source>
</reference>
<keyword evidence="3" id="KW-1185">Reference proteome</keyword>
<dbReference type="OrthoDB" id="10006218at2759"/>
<organism evidence="3 4">
    <name type="scientific">Hyalella azteca</name>
    <name type="common">Amphipod</name>
    <dbReference type="NCBI Taxonomy" id="294128"/>
    <lineage>
        <taxon>Eukaryota</taxon>
        <taxon>Metazoa</taxon>
        <taxon>Ecdysozoa</taxon>
        <taxon>Arthropoda</taxon>
        <taxon>Crustacea</taxon>
        <taxon>Multicrustacea</taxon>
        <taxon>Malacostraca</taxon>
        <taxon>Eumalacostraca</taxon>
        <taxon>Peracarida</taxon>
        <taxon>Amphipoda</taxon>
        <taxon>Senticaudata</taxon>
        <taxon>Talitrida</taxon>
        <taxon>Talitroidea</taxon>
        <taxon>Hyalellidae</taxon>
        <taxon>Hyalella</taxon>
    </lineage>
</organism>
<keyword evidence="1" id="KW-1133">Transmembrane helix</keyword>
<evidence type="ECO:0000313" key="3">
    <source>
        <dbReference type="Proteomes" id="UP000694843"/>
    </source>
</evidence>
<accession>A0A8B7N0K1</accession>
<keyword evidence="1" id="KW-0812">Transmembrane</keyword>
<keyword evidence="1" id="KW-0472">Membrane</keyword>
<evidence type="ECO:0000256" key="1">
    <source>
        <dbReference type="SAM" id="Phobius"/>
    </source>
</evidence>
<dbReference type="AlphaFoldDB" id="A0A8B7N0K1"/>
<dbReference type="Proteomes" id="UP000694843">
    <property type="component" value="Unplaced"/>
</dbReference>
<sequence length="309" mass="34606">MDGASQTRVLKLSLIITAAVMTVIAMMNLIIDDAGHHYSVVLDEHMQSTRPYPASNGSLTAAGQFYDELRSYSAVCRRRVRLGGNSCRTHGIPQLELCMEQAVMPPHTLCVVYSFGQDVNLTFEESVWAARNCSIHMFDPTSQASSPIPIYLEGGDFHHPVGLMNMSADFKPRHGHSNVDWEVVGLILEAYKSLHPLVHVLKLDLHGAEWEALERLSALGLLERVQQLTVTLHTWHLKTLPYDHWFALLQRYRATLSAVSAAGLRQVAYTESAGQLTSIQMPTEDRPRRTCLVALFTRHANESSQHRPQ</sequence>
<dbReference type="KEGG" id="hazt:108664631"/>
<dbReference type="InterPro" id="IPR026913">
    <property type="entry name" value="METTL24"/>
</dbReference>
<dbReference type="InterPro" id="IPR025714">
    <property type="entry name" value="Methyltranfer_dom"/>
</dbReference>
<evidence type="ECO:0000313" key="4">
    <source>
        <dbReference type="RefSeq" id="XP_018006744.1"/>
    </source>
</evidence>
<name>A0A8B7N0K1_HYAAZ</name>
<dbReference type="PANTHER" id="PTHR32026">
    <property type="entry name" value="METHYLTRANSFERASE-LIKE PROTEIN 24"/>
    <property type="match status" value="1"/>
</dbReference>
<dbReference type="Pfam" id="PF13383">
    <property type="entry name" value="Methyltransf_22"/>
    <property type="match status" value="1"/>
</dbReference>
<dbReference type="OMA" id="YASHEIA"/>
<gene>
    <name evidence="4" type="primary">LOC108664631</name>
</gene>
<proteinExistence type="predicted"/>
<protein>
    <submittedName>
        <fullName evidence="4">Uncharacterized protein LOC108664631</fullName>
    </submittedName>
</protein>